<dbReference type="Proteomes" id="UP000826725">
    <property type="component" value="Chromosome"/>
</dbReference>
<evidence type="ECO:0008006" key="3">
    <source>
        <dbReference type="Google" id="ProtNLM"/>
    </source>
</evidence>
<gene>
    <name evidence="1" type="ORF">DGMP_26250</name>
</gene>
<dbReference type="KEGG" id="dbk:DGMP_26250"/>
<dbReference type="PANTHER" id="PTHR37946:SF1">
    <property type="entry name" value="SLL1969 PROTEIN"/>
    <property type="match status" value="1"/>
</dbReference>
<protein>
    <recommendedName>
        <fullName evidence="3">Alpha/beta hydrolase</fullName>
    </recommendedName>
</protein>
<evidence type="ECO:0000313" key="1">
    <source>
        <dbReference type="EMBL" id="BCL61932.1"/>
    </source>
</evidence>
<dbReference type="PANTHER" id="PTHR37946">
    <property type="entry name" value="SLL1969 PROTEIN"/>
    <property type="match status" value="1"/>
</dbReference>
<dbReference type="EMBL" id="AP024086">
    <property type="protein sequence ID" value="BCL61932.1"/>
    <property type="molecule type" value="Genomic_DNA"/>
</dbReference>
<evidence type="ECO:0000313" key="2">
    <source>
        <dbReference type="Proteomes" id="UP000826725"/>
    </source>
</evidence>
<dbReference type="AlphaFoldDB" id="A0A8D5FHY2"/>
<accession>A0A8D5FHY2</accession>
<keyword evidence="2" id="KW-1185">Reference proteome</keyword>
<organism evidence="1 2">
    <name type="scientific">Desulfomarina profundi</name>
    <dbReference type="NCBI Taxonomy" id="2772557"/>
    <lineage>
        <taxon>Bacteria</taxon>
        <taxon>Pseudomonadati</taxon>
        <taxon>Thermodesulfobacteriota</taxon>
        <taxon>Desulfobulbia</taxon>
        <taxon>Desulfobulbales</taxon>
        <taxon>Desulfobulbaceae</taxon>
        <taxon>Desulfomarina</taxon>
    </lineage>
</organism>
<name>A0A8D5FHY2_9BACT</name>
<proteinExistence type="predicted"/>
<sequence length="200" mass="22442">MEKIELALTKTGYHVVNLDYPSTGEKIEILADRYLPPAIEKCEQLARTKIHFVTHSLGGIIVRRRLREKKPEKLGRVVMLSPPNQGSEVTDALKEWWLYSRLNGPAGQQLGTAPDSLPNRLGPVDYPVGIITGDTHAFFDFWLSSYFKGKNDGKVSVNRAKVDGMSDFLVVHESHPFIMNADEVISATLFFLKNGFFPNP</sequence>
<reference evidence="1" key="1">
    <citation type="submission" date="2020-09" db="EMBL/GenBank/DDBJ databases">
        <title>Desulfogranum mesoprofundum gen. nov., sp. nov., a novel mesophilic, sulfate-reducing chemolithoautotroph isolated from a deep-sea hydrothermal vent chimney in the Suiyo Seamount.</title>
        <authorList>
            <person name="Hashimoto Y."/>
            <person name="Nakagawa S."/>
        </authorList>
    </citation>
    <scope>NUCLEOTIDE SEQUENCE</scope>
    <source>
        <strain evidence="1">KT2</strain>
    </source>
</reference>